<feature type="region of interest" description="Disordered" evidence="1">
    <location>
        <begin position="605"/>
        <end position="672"/>
    </location>
</feature>
<dbReference type="AlphaFoldDB" id="A0A401GLI5"/>
<evidence type="ECO:0000256" key="1">
    <source>
        <dbReference type="SAM" id="MobiDB-lite"/>
    </source>
</evidence>
<comment type="caution">
    <text evidence="2">The sequence shown here is derived from an EMBL/GenBank/DDBJ whole genome shotgun (WGS) entry which is preliminary data.</text>
</comment>
<organism evidence="2 3">
    <name type="scientific">Sparassis crispa</name>
    <dbReference type="NCBI Taxonomy" id="139825"/>
    <lineage>
        <taxon>Eukaryota</taxon>
        <taxon>Fungi</taxon>
        <taxon>Dikarya</taxon>
        <taxon>Basidiomycota</taxon>
        <taxon>Agaricomycotina</taxon>
        <taxon>Agaricomycetes</taxon>
        <taxon>Polyporales</taxon>
        <taxon>Sparassidaceae</taxon>
        <taxon>Sparassis</taxon>
    </lineage>
</organism>
<evidence type="ECO:0000313" key="2">
    <source>
        <dbReference type="EMBL" id="GBE83035.1"/>
    </source>
</evidence>
<protein>
    <submittedName>
        <fullName evidence="2">Uncharacterized protein</fullName>
    </submittedName>
</protein>
<dbReference type="RefSeq" id="XP_027613948.1">
    <property type="nucleotide sequence ID" value="XM_027758147.1"/>
</dbReference>
<name>A0A401GLI5_9APHY</name>
<gene>
    <name evidence="2" type="ORF">SCP_0500780</name>
</gene>
<feature type="region of interest" description="Disordered" evidence="1">
    <location>
        <begin position="546"/>
        <end position="568"/>
    </location>
</feature>
<dbReference type="EMBL" id="BFAD01000005">
    <property type="protein sequence ID" value="GBE83035.1"/>
    <property type="molecule type" value="Genomic_DNA"/>
</dbReference>
<sequence length="696" mass="76128">MTLPRITRIHSFKGTKGPYLAEEWAARRLGRRIFPSHHDYTKAVLKDYDAGGRHHPACVAARTADARSRRVLDSVSVARHLAMGEFAVVGIDDNRHTLVDIGCLLHVVPQPPVLEDVHRTFRRCTDFERARLSSVEGTFNLEQWMPKHISDCLRLNCHFVALGPAIATQTVARGLPLIRHHSLTLAHYSYSPDSSAIHDRDFTEAPCVPSTLDLLIHARTASIGMDIDDPDKTLVNDIPVMDFEGVSPTDICVESLNIAPVPFAEATVKCDDEEMQDSFALGSARVTNRVDRVVDPRRRPPQVTTAARVSKSTCTSNITHKDDEMRDDFIIVGSGGVAEKEGRVADPRRLSQSIAADRIPTSIYRDKILNGSFAVEEEAWAGDPCRRPPQATHPALKSTSIKANAFATLGFAPTSGSCNNFDTADGCYTMDKESNMNEEDKAVAIPNSPSPVQISAPVVSNMEDLSNLFMTLGLPTVENYDAESVVVNDDLPIPRPPTPPKPSRSPSRALVLPAIDIGDNDEQLSSDFDNTGSVGLDNMTELNIEQAEDDEDDVPQHEKGRALTAREVLEREVFGSDSEDEDDDSPPLPVLLAVDVIHDDKHLPSNYDYTGSNGDADDDVDDHSALQAEDREGGVEDGQAPEQDDSPPTTTDLEREIFGSDSDDEDEDSPIQSCSIDTLLPCAATFGNMVAHIRAF</sequence>
<dbReference type="Proteomes" id="UP000287166">
    <property type="component" value="Unassembled WGS sequence"/>
</dbReference>
<keyword evidence="3" id="KW-1185">Reference proteome</keyword>
<feature type="region of interest" description="Disordered" evidence="1">
    <location>
        <begin position="488"/>
        <end position="508"/>
    </location>
</feature>
<dbReference type="InParanoid" id="A0A401GLI5"/>
<accession>A0A401GLI5</accession>
<reference evidence="2 3" key="1">
    <citation type="journal article" date="2018" name="Sci. Rep.">
        <title>Genome sequence of the cauliflower mushroom Sparassis crispa (Hanabiratake) and its association with beneficial usage.</title>
        <authorList>
            <person name="Kiyama R."/>
            <person name="Furutani Y."/>
            <person name="Kawaguchi K."/>
            <person name="Nakanishi T."/>
        </authorList>
    </citation>
    <scope>NUCLEOTIDE SEQUENCE [LARGE SCALE GENOMIC DNA]</scope>
</reference>
<evidence type="ECO:0000313" key="3">
    <source>
        <dbReference type="Proteomes" id="UP000287166"/>
    </source>
</evidence>
<feature type="compositionally biased region" description="Basic and acidic residues" evidence="1">
    <location>
        <begin position="622"/>
        <end position="634"/>
    </location>
</feature>
<feature type="compositionally biased region" description="Pro residues" evidence="1">
    <location>
        <begin position="493"/>
        <end position="503"/>
    </location>
</feature>
<proteinExistence type="predicted"/>
<dbReference type="GeneID" id="38779952"/>